<dbReference type="GO" id="GO:0016020">
    <property type="term" value="C:membrane"/>
    <property type="evidence" value="ECO:0007669"/>
    <property type="project" value="UniProtKB-SubCell"/>
</dbReference>
<evidence type="ECO:0000256" key="5">
    <source>
        <dbReference type="ARBA" id="ARBA00023136"/>
    </source>
</evidence>
<organism evidence="8 9">
    <name type="scientific">Treponema ruminis</name>
    <dbReference type="NCBI Taxonomy" id="744515"/>
    <lineage>
        <taxon>Bacteria</taxon>
        <taxon>Pseudomonadati</taxon>
        <taxon>Spirochaetota</taxon>
        <taxon>Spirochaetia</taxon>
        <taxon>Spirochaetales</taxon>
        <taxon>Treponemataceae</taxon>
        <taxon>Treponema</taxon>
    </lineage>
</organism>
<dbReference type="NCBIfam" id="TIGR01710">
    <property type="entry name" value="typeII_sec_gspG"/>
    <property type="match status" value="1"/>
</dbReference>
<evidence type="ECO:0000256" key="1">
    <source>
        <dbReference type="ARBA" id="ARBA00004167"/>
    </source>
</evidence>
<evidence type="ECO:0000313" key="9">
    <source>
        <dbReference type="Proteomes" id="UP000518887"/>
    </source>
</evidence>
<dbReference type="SUPFAM" id="SSF54523">
    <property type="entry name" value="Pili subunits"/>
    <property type="match status" value="1"/>
</dbReference>
<sequence length="160" mass="17605">MKKITRKNLGKLKNRKDAGFTFIETLAVLAVTAILTSQVGIAAHKMIQKARTASAKAQIEQLKLSLQNYFADCGRFPTEEQGLMALWEEPELFPLAENWNGPYTDKKITADPWGNQYIYVVKDTASGVELPKGLPFGIISLGADKSEGGTGSDKDILSWE</sequence>
<dbReference type="Gene3D" id="3.30.700.10">
    <property type="entry name" value="Glycoprotein, Type 4 Pilin"/>
    <property type="match status" value="1"/>
</dbReference>
<dbReference type="PANTHER" id="PTHR30093">
    <property type="entry name" value="GENERAL SECRETION PATHWAY PROTEIN G"/>
    <property type="match status" value="1"/>
</dbReference>
<reference evidence="8 9" key="1">
    <citation type="submission" date="2020-08" db="EMBL/GenBank/DDBJ databases">
        <title>Genomic Encyclopedia of Type Strains, Phase IV (KMG-IV): sequencing the most valuable type-strain genomes for metagenomic binning, comparative biology and taxonomic classification.</title>
        <authorList>
            <person name="Goeker M."/>
        </authorList>
    </citation>
    <scope>NUCLEOTIDE SEQUENCE [LARGE SCALE GENOMIC DNA]</scope>
    <source>
        <strain evidence="8 9">DSM 103462</strain>
    </source>
</reference>
<dbReference type="NCBIfam" id="TIGR02532">
    <property type="entry name" value="IV_pilin_GFxxxE"/>
    <property type="match status" value="1"/>
</dbReference>
<keyword evidence="4 6" id="KW-1133">Transmembrane helix</keyword>
<dbReference type="PANTHER" id="PTHR30093:SF44">
    <property type="entry name" value="TYPE II SECRETION SYSTEM CORE PROTEIN G"/>
    <property type="match status" value="1"/>
</dbReference>
<evidence type="ECO:0000259" key="7">
    <source>
        <dbReference type="Pfam" id="PF08334"/>
    </source>
</evidence>
<keyword evidence="5 6" id="KW-0472">Membrane</keyword>
<feature type="transmembrane region" description="Helical" evidence="6">
    <location>
        <begin position="20"/>
        <end position="41"/>
    </location>
</feature>
<accession>A0A7W8G882</accession>
<evidence type="ECO:0000256" key="2">
    <source>
        <dbReference type="ARBA" id="ARBA00022481"/>
    </source>
</evidence>
<dbReference type="Pfam" id="PF07963">
    <property type="entry name" value="N_methyl"/>
    <property type="match status" value="1"/>
</dbReference>
<dbReference type="InterPro" id="IPR013545">
    <property type="entry name" value="T2SS_protein-GspG_C"/>
</dbReference>
<dbReference type="GO" id="GO:0015627">
    <property type="term" value="C:type II protein secretion system complex"/>
    <property type="evidence" value="ECO:0007669"/>
    <property type="project" value="InterPro"/>
</dbReference>
<dbReference type="InterPro" id="IPR012902">
    <property type="entry name" value="N_methyl_site"/>
</dbReference>
<proteinExistence type="predicted"/>
<keyword evidence="9" id="KW-1185">Reference proteome</keyword>
<dbReference type="InterPro" id="IPR045584">
    <property type="entry name" value="Pilin-like"/>
</dbReference>
<dbReference type="GO" id="GO:0015628">
    <property type="term" value="P:protein secretion by the type II secretion system"/>
    <property type="evidence" value="ECO:0007669"/>
    <property type="project" value="InterPro"/>
</dbReference>
<evidence type="ECO:0000313" key="8">
    <source>
        <dbReference type="EMBL" id="MBB5225626.1"/>
    </source>
</evidence>
<keyword evidence="3 6" id="KW-0812">Transmembrane</keyword>
<dbReference type="RefSeq" id="WP_184658098.1">
    <property type="nucleotide sequence ID" value="NZ_CP031518.1"/>
</dbReference>
<dbReference type="InterPro" id="IPR010054">
    <property type="entry name" value="Type2_sec_GspG"/>
</dbReference>
<dbReference type="Proteomes" id="UP000518887">
    <property type="component" value="Unassembled WGS sequence"/>
</dbReference>
<evidence type="ECO:0000256" key="6">
    <source>
        <dbReference type="SAM" id="Phobius"/>
    </source>
</evidence>
<comment type="subcellular location">
    <subcellularLocation>
        <location evidence="1">Membrane</location>
        <topology evidence="1">Single-pass membrane protein</topology>
    </subcellularLocation>
</comment>
<feature type="domain" description="Type II secretion system protein GspG C-terminal" evidence="7">
    <location>
        <begin position="46"/>
        <end position="159"/>
    </location>
</feature>
<gene>
    <name evidence="8" type="ORF">HNP76_000983</name>
</gene>
<dbReference type="Pfam" id="PF08334">
    <property type="entry name" value="T2SSG"/>
    <property type="match status" value="1"/>
</dbReference>
<dbReference type="EMBL" id="JACHFQ010000003">
    <property type="protein sequence ID" value="MBB5225626.1"/>
    <property type="molecule type" value="Genomic_DNA"/>
</dbReference>
<comment type="caution">
    <text evidence="8">The sequence shown here is derived from an EMBL/GenBank/DDBJ whole genome shotgun (WGS) entry which is preliminary data.</text>
</comment>
<evidence type="ECO:0000256" key="3">
    <source>
        <dbReference type="ARBA" id="ARBA00022692"/>
    </source>
</evidence>
<keyword evidence="2" id="KW-0488">Methylation</keyword>
<name>A0A7W8G882_9SPIR</name>
<protein>
    <submittedName>
        <fullName evidence="8">General secretion pathway protein G</fullName>
    </submittedName>
</protein>
<dbReference type="AlphaFoldDB" id="A0A7W8G882"/>
<evidence type="ECO:0000256" key="4">
    <source>
        <dbReference type="ARBA" id="ARBA00022989"/>
    </source>
</evidence>